<dbReference type="EMBL" id="CP020918">
    <property type="protein sequence ID" value="AWG21074.1"/>
    <property type="molecule type" value="Genomic_DNA"/>
</dbReference>
<keyword evidence="3" id="KW-1185">Reference proteome</keyword>
<feature type="chain" id="PRO_5015527611" description="Beta-lactamase-inhibitor-like PepSY-like domain-containing protein" evidence="1">
    <location>
        <begin position="21"/>
        <end position="105"/>
    </location>
</feature>
<evidence type="ECO:0000256" key="1">
    <source>
        <dbReference type="SAM" id="SignalP"/>
    </source>
</evidence>
<reference evidence="2 3" key="1">
    <citation type="submission" date="2017-04" db="EMBL/GenBank/DDBJ databases">
        <title>Compelte genome sequence of WV33.</title>
        <authorList>
            <person name="Lee P.C."/>
        </authorList>
    </citation>
    <scope>NUCLEOTIDE SEQUENCE [LARGE SCALE GENOMIC DNA]</scope>
    <source>
        <strain evidence="2 3">WV33</strain>
    </source>
</reference>
<dbReference type="RefSeq" id="WP_108740026.1">
    <property type="nucleotide sequence ID" value="NZ_CP020918.1"/>
</dbReference>
<dbReference type="KEGG" id="ffa:FFWV33_05770"/>
<gene>
    <name evidence="2" type="ORF">FFWV33_05770</name>
</gene>
<evidence type="ECO:0000313" key="3">
    <source>
        <dbReference type="Proteomes" id="UP000244527"/>
    </source>
</evidence>
<protein>
    <recommendedName>
        <fullName evidence="4">Beta-lactamase-inhibitor-like PepSY-like domain-containing protein</fullName>
    </recommendedName>
</protein>
<feature type="signal peptide" evidence="1">
    <location>
        <begin position="1"/>
        <end position="20"/>
    </location>
</feature>
<dbReference type="Proteomes" id="UP000244527">
    <property type="component" value="Chromosome"/>
</dbReference>
<dbReference type="SUPFAM" id="SSF160574">
    <property type="entry name" value="BT0923-like"/>
    <property type="match status" value="1"/>
</dbReference>
<evidence type="ECO:0000313" key="2">
    <source>
        <dbReference type="EMBL" id="AWG21074.1"/>
    </source>
</evidence>
<evidence type="ECO:0008006" key="4">
    <source>
        <dbReference type="Google" id="ProtNLM"/>
    </source>
</evidence>
<proteinExistence type="predicted"/>
<dbReference type="OrthoDB" id="1099258at2"/>
<keyword evidence="1" id="KW-0732">Signal</keyword>
<organism evidence="2 3">
    <name type="scientific">Flavobacterium faecale</name>
    <dbReference type="NCBI Taxonomy" id="1355330"/>
    <lineage>
        <taxon>Bacteria</taxon>
        <taxon>Pseudomonadati</taxon>
        <taxon>Bacteroidota</taxon>
        <taxon>Flavobacteriia</taxon>
        <taxon>Flavobacteriales</taxon>
        <taxon>Flavobacteriaceae</taxon>
        <taxon>Flavobacterium</taxon>
    </lineage>
</organism>
<accession>A0A2S1LBI2</accession>
<sequence length="105" mass="11333">MKKILLATAIVLGSLTSIQAQDKMSTTETTTVTTTAESSAAATEFDEIQLDDVPSVVSTTLATAYPDAILTKAYVNANKDYRLDVKLGDKEGSLFLDEKGKWIRS</sequence>
<name>A0A2S1LBI2_9FLAO</name>
<dbReference type="AlphaFoldDB" id="A0A2S1LBI2"/>